<dbReference type="SUPFAM" id="SSF46785">
    <property type="entry name" value="Winged helix' DNA-binding domain"/>
    <property type="match status" value="1"/>
</dbReference>
<dbReference type="InterPro" id="IPR038767">
    <property type="entry name" value="PF0610-like"/>
</dbReference>
<evidence type="ECO:0000313" key="4">
    <source>
        <dbReference type="Proteomes" id="UP000182517"/>
    </source>
</evidence>
<dbReference type="Pfam" id="PF21476">
    <property type="entry name" value="PF0610-like_N"/>
    <property type="match status" value="1"/>
</dbReference>
<proteinExistence type="predicted"/>
<dbReference type="PANTHER" id="PTHR40663:SF2">
    <property type="entry name" value="TRANSCRIPTIONAL REGULATOR"/>
    <property type="match status" value="1"/>
</dbReference>
<dbReference type="KEGG" id="pef:A7E78_02290"/>
<dbReference type="InterPro" id="IPR049159">
    <property type="entry name" value="PF0610-like_wHTH_N"/>
</dbReference>
<name>A0A1L3GLG3_9BACT</name>
<evidence type="ECO:0000259" key="2">
    <source>
        <dbReference type="Pfam" id="PF23470"/>
    </source>
</evidence>
<dbReference type="PANTHER" id="PTHR40663">
    <property type="match status" value="1"/>
</dbReference>
<protein>
    <submittedName>
        <fullName evidence="3">Transcriptional regulator</fullName>
    </submittedName>
</protein>
<dbReference type="EMBL" id="CP015519">
    <property type="protein sequence ID" value="APG26786.1"/>
    <property type="molecule type" value="Genomic_DNA"/>
</dbReference>
<feature type="domain" description="PF0610-like rubredoxin-like zinc beta-ribbon C-terminal" evidence="2">
    <location>
        <begin position="70"/>
        <end position="107"/>
    </location>
</feature>
<sequence length="111" mass="12714">MADKQALRPPVPVERAATLRQQIVAVLQQRSVSAKDLSMEIGMPEKQVYDHLEHIRRSFKKQGKSLRIEPARCKKCGFIFEKRQRFHKPGKCPACRGQAIEEPRFSLLGSD</sequence>
<dbReference type="InterPro" id="IPR057022">
    <property type="entry name" value="PF0610-like_Zn_ribbon_C"/>
</dbReference>
<dbReference type="RefSeq" id="WP_072282746.1">
    <property type="nucleotide sequence ID" value="NZ_CP015519.1"/>
</dbReference>
<dbReference type="InterPro" id="IPR036390">
    <property type="entry name" value="WH_DNA-bd_sf"/>
</dbReference>
<dbReference type="Pfam" id="PF23470">
    <property type="entry name" value="Zn_ribbon_PF0610"/>
    <property type="match status" value="1"/>
</dbReference>
<gene>
    <name evidence="3" type="ORF">A7E78_02290</name>
</gene>
<evidence type="ECO:0000313" key="3">
    <source>
        <dbReference type="EMBL" id="APG26786.1"/>
    </source>
</evidence>
<accession>A0A1L3GLG3</accession>
<dbReference type="AlphaFoldDB" id="A0A1L3GLG3"/>
<organism evidence="3 4">
    <name type="scientific">Syntrophotalea acetylenivorans</name>
    <dbReference type="NCBI Taxonomy" id="1842532"/>
    <lineage>
        <taxon>Bacteria</taxon>
        <taxon>Pseudomonadati</taxon>
        <taxon>Thermodesulfobacteriota</taxon>
        <taxon>Desulfuromonadia</taxon>
        <taxon>Desulfuromonadales</taxon>
        <taxon>Syntrophotaleaceae</taxon>
        <taxon>Syntrophotalea</taxon>
    </lineage>
</organism>
<dbReference type="STRING" id="1842532.A7E78_02290"/>
<feature type="domain" description="PF0610-like winged HTH N-terminal" evidence="1">
    <location>
        <begin position="18"/>
        <end position="66"/>
    </location>
</feature>
<evidence type="ECO:0000259" key="1">
    <source>
        <dbReference type="Pfam" id="PF21476"/>
    </source>
</evidence>
<dbReference type="Proteomes" id="UP000182517">
    <property type="component" value="Chromosome"/>
</dbReference>
<dbReference type="OrthoDB" id="9800355at2"/>
<reference evidence="3 4" key="1">
    <citation type="journal article" date="2017" name="Genome Announc.">
        <title>Complete Genome Sequences of Two Acetylene-Fermenting Pelobacter acetylenicus Strains.</title>
        <authorList>
            <person name="Sutton J.M."/>
            <person name="Baesman S.M."/>
            <person name="Fierst J.L."/>
            <person name="Poret-Peterson A.T."/>
            <person name="Oremland R.S."/>
            <person name="Dunlap D.S."/>
            <person name="Akob D.M."/>
        </authorList>
    </citation>
    <scope>NUCLEOTIDE SEQUENCE [LARGE SCALE GENOMIC DNA]</scope>
    <source>
        <strain evidence="3 4">SFB93</strain>
    </source>
</reference>
<keyword evidence="4" id="KW-1185">Reference proteome</keyword>